<sequence length="619" mass="70904">MGYKSVIVGTAGHIDHGKSSIVKAITGIDPDRLKEEKTRGITIDLGFAHLKTDDLIISFIDVPGHEALVKNMIAGATNFNICLLVIDAKEGIKAQTIEHCNIIDYLNVENLIIALNKIDLVDKSTVRHRISEIETFLTNYNFKNVEIVPTSIKQSDSINIIKNKIVNYAKKYEDNRLDFPFLMHIDRVFSLKGHGTIVTGTTNFGSLKQGETVTIFPINFHAKVKSIHNHNDLVSNVLPNMRTALNLSDVKKSDLSRGYVIHKGDYYSTNIFYAKIKIFKKLNSEFSIKSNKKYLIFYGTDFFYAKIILLDKKEIKNDESAFAIIKPDKEIITYPTEKMLIRSGSPQITVAGLTVLFCDKLNLQKNDLLTFLKYIDDNNLKSALDFLITQQSYYPFKNLHQLFHIPKKEFIHLLSSLKLNTCSNIIYPELFISNIIQETLNILKNTNKLDLNSINSFRNLPQSLKEKIISKLKANFKDENYFFVGSIVQKKEQSEFEKLADKVLSLMKKDLSITNSANISERLYIDRQKAEKILTYLQNRERIKRISENIYIPTYRLDKIITSAIDLAKKDGYIDIKNIKSIVNAPRKTLIAILDYLDTTNLFTKKENKRFLSNLSKNL</sequence>
<dbReference type="PROSITE" id="PS00301">
    <property type="entry name" value="G_TR_1"/>
    <property type="match status" value="1"/>
</dbReference>
<evidence type="ECO:0000256" key="2">
    <source>
        <dbReference type="ARBA" id="ARBA00022490"/>
    </source>
</evidence>
<feature type="domain" description="Tr-type G" evidence="6">
    <location>
        <begin position="3"/>
        <end position="173"/>
    </location>
</feature>
<dbReference type="InterPro" id="IPR031157">
    <property type="entry name" value="G_TR_CS"/>
</dbReference>
<dbReference type="CDD" id="cd04171">
    <property type="entry name" value="SelB"/>
    <property type="match status" value="1"/>
</dbReference>
<dbReference type="GO" id="GO:0003746">
    <property type="term" value="F:translation elongation factor activity"/>
    <property type="evidence" value="ECO:0007669"/>
    <property type="project" value="UniProtKB-KW"/>
</dbReference>
<keyword evidence="3" id="KW-0547">Nucleotide-binding</keyword>
<keyword evidence="4" id="KW-0648">Protein biosynthesis</keyword>
<dbReference type="NCBIfam" id="TIGR00475">
    <property type="entry name" value="selB"/>
    <property type="match status" value="1"/>
</dbReference>
<accession>A0A5A8F490</accession>
<dbReference type="SUPFAM" id="SSF50465">
    <property type="entry name" value="EF-Tu/eEF-1alpha/eIF2-gamma C-terminal domain"/>
    <property type="match status" value="1"/>
</dbReference>
<protein>
    <submittedName>
        <fullName evidence="7">Selenocysteine-specific translation elongation factor</fullName>
    </submittedName>
</protein>
<dbReference type="Gene3D" id="3.40.50.300">
    <property type="entry name" value="P-loop containing nucleotide triphosphate hydrolases"/>
    <property type="match status" value="1"/>
</dbReference>
<comment type="subcellular location">
    <subcellularLocation>
        <location evidence="1">Cytoplasm</location>
    </subcellularLocation>
</comment>
<evidence type="ECO:0000256" key="1">
    <source>
        <dbReference type="ARBA" id="ARBA00004496"/>
    </source>
</evidence>
<keyword evidence="8" id="KW-1185">Reference proteome</keyword>
<dbReference type="SUPFAM" id="SSF50447">
    <property type="entry name" value="Translation proteins"/>
    <property type="match status" value="1"/>
</dbReference>
<dbReference type="GO" id="GO:0003924">
    <property type="term" value="F:GTPase activity"/>
    <property type="evidence" value="ECO:0007669"/>
    <property type="project" value="InterPro"/>
</dbReference>
<keyword evidence="2" id="KW-0963">Cytoplasm</keyword>
<dbReference type="AlphaFoldDB" id="A0A5A8F490"/>
<dbReference type="OrthoDB" id="9803139at2"/>
<dbReference type="GO" id="GO:0005525">
    <property type="term" value="F:GTP binding"/>
    <property type="evidence" value="ECO:0007669"/>
    <property type="project" value="UniProtKB-KW"/>
</dbReference>
<dbReference type="EMBL" id="VFJB01000004">
    <property type="protein sequence ID" value="KAA0258326.1"/>
    <property type="molecule type" value="Genomic_DNA"/>
</dbReference>
<dbReference type="InterPro" id="IPR000795">
    <property type="entry name" value="T_Tr_GTP-bd_dom"/>
</dbReference>
<dbReference type="SUPFAM" id="SSF46785">
    <property type="entry name" value="Winged helix' DNA-binding domain"/>
    <property type="match status" value="1"/>
</dbReference>
<dbReference type="GO" id="GO:0001514">
    <property type="term" value="P:selenocysteine incorporation"/>
    <property type="evidence" value="ECO:0007669"/>
    <property type="project" value="InterPro"/>
</dbReference>
<organism evidence="7 8">
    <name type="scientific">Deferribacter autotrophicus</name>
    <dbReference type="NCBI Taxonomy" id="500465"/>
    <lineage>
        <taxon>Bacteria</taxon>
        <taxon>Pseudomonadati</taxon>
        <taxon>Deferribacterota</taxon>
        <taxon>Deferribacteres</taxon>
        <taxon>Deferribacterales</taxon>
        <taxon>Deferribacteraceae</taxon>
        <taxon>Deferribacter</taxon>
    </lineage>
</organism>
<evidence type="ECO:0000259" key="6">
    <source>
        <dbReference type="PROSITE" id="PS51722"/>
    </source>
</evidence>
<dbReference type="PANTHER" id="PTHR43721:SF11">
    <property type="entry name" value="SELENOCYSTEINE-SPECIFIC ELONGATION FACTOR"/>
    <property type="match status" value="1"/>
</dbReference>
<dbReference type="InterPro" id="IPR009001">
    <property type="entry name" value="Transl_elong_EF1A/Init_IF2_C"/>
</dbReference>
<proteinExistence type="predicted"/>
<evidence type="ECO:0000256" key="3">
    <source>
        <dbReference type="ARBA" id="ARBA00022741"/>
    </source>
</evidence>
<evidence type="ECO:0000256" key="4">
    <source>
        <dbReference type="ARBA" id="ARBA00022917"/>
    </source>
</evidence>
<evidence type="ECO:0000313" key="8">
    <source>
        <dbReference type="Proteomes" id="UP000322876"/>
    </source>
</evidence>
<reference evidence="7 8" key="1">
    <citation type="submission" date="2019-06" db="EMBL/GenBank/DDBJ databases">
        <title>Genomic insights into carbon and energy metabolism of Deferribacter autotrophicus revealed new metabolic traits in the phylum Deferribacteres.</title>
        <authorList>
            <person name="Slobodkin A.I."/>
            <person name="Slobodkina G.B."/>
            <person name="Allioux M."/>
            <person name="Alain K."/>
            <person name="Jebbar M."/>
            <person name="Shadrin V."/>
            <person name="Kublanov I.V."/>
            <person name="Toshchakov S.V."/>
            <person name="Bonch-Osmolovskaya E.A."/>
        </authorList>
    </citation>
    <scope>NUCLEOTIDE SEQUENCE [LARGE SCALE GENOMIC DNA]</scope>
    <source>
        <strain evidence="7 8">SL50</strain>
    </source>
</reference>
<dbReference type="GO" id="GO:0005737">
    <property type="term" value="C:cytoplasm"/>
    <property type="evidence" value="ECO:0007669"/>
    <property type="project" value="UniProtKB-SubCell"/>
</dbReference>
<comment type="caution">
    <text evidence="7">The sequence shown here is derived from an EMBL/GenBank/DDBJ whole genome shotgun (WGS) entry which is preliminary data.</text>
</comment>
<dbReference type="RefSeq" id="WP_149265884.1">
    <property type="nucleotide sequence ID" value="NZ_VFJB01000004.1"/>
</dbReference>
<keyword evidence="7" id="KW-0251">Elongation factor</keyword>
<keyword evidence="5" id="KW-0342">GTP-binding</keyword>
<dbReference type="PANTHER" id="PTHR43721">
    <property type="entry name" value="ELONGATION FACTOR TU-RELATED"/>
    <property type="match status" value="1"/>
</dbReference>
<dbReference type="GO" id="GO:0003723">
    <property type="term" value="F:RNA binding"/>
    <property type="evidence" value="ECO:0007669"/>
    <property type="project" value="InterPro"/>
</dbReference>
<evidence type="ECO:0000256" key="5">
    <source>
        <dbReference type="ARBA" id="ARBA00023134"/>
    </source>
</evidence>
<dbReference type="Pfam" id="PF09107">
    <property type="entry name" value="WHD_3rd_SelB"/>
    <property type="match status" value="1"/>
</dbReference>
<dbReference type="Proteomes" id="UP000322876">
    <property type="component" value="Unassembled WGS sequence"/>
</dbReference>
<dbReference type="SUPFAM" id="SSF52540">
    <property type="entry name" value="P-loop containing nucleoside triphosphate hydrolases"/>
    <property type="match status" value="1"/>
</dbReference>
<dbReference type="InterPro" id="IPR050055">
    <property type="entry name" value="EF-Tu_GTPase"/>
</dbReference>
<dbReference type="PROSITE" id="PS51722">
    <property type="entry name" value="G_TR_2"/>
    <property type="match status" value="1"/>
</dbReference>
<dbReference type="InterPro" id="IPR015191">
    <property type="entry name" value="SelB_WHD4"/>
</dbReference>
<evidence type="ECO:0000313" key="7">
    <source>
        <dbReference type="EMBL" id="KAA0258326.1"/>
    </source>
</evidence>
<dbReference type="InterPro" id="IPR009000">
    <property type="entry name" value="Transl_B-barrel_sf"/>
</dbReference>
<dbReference type="Pfam" id="PF00009">
    <property type="entry name" value="GTP_EFTU"/>
    <property type="match status" value="1"/>
</dbReference>
<gene>
    <name evidence="7" type="primary">selB</name>
    <name evidence="7" type="ORF">FHQ18_03975</name>
</gene>
<dbReference type="InterPro" id="IPR005225">
    <property type="entry name" value="Small_GTP-bd"/>
</dbReference>
<dbReference type="Gene3D" id="2.40.30.10">
    <property type="entry name" value="Translation factors"/>
    <property type="match status" value="1"/>
</dbReference>
<dbReference type="NCBIfam" id="TIGR00231">
    <property type="entry name" value="small_GTP"/>
    <property type="match status" value="1"/>
</dbReference>
<dbReference type="InterPro" id="IPR027417">
    <property type="entry name" value="P-loop_NTPase"/>
</dbReference>
<dbReference type="InterPro" id="IPR004535">
    <property type="entry name" value="Transl_elong_SelB"/>
</dbReference>
<name>A0A5A8F490_9BACT</name>
<dbReference type="InterPro" id="IPR036390">
    <property type="entry name" value="WH_DNA-bd_sf"/>
</dbReference>